<dbReference type="GO" id="GO:0005524">
    <property type="term" value="F:ATP binding"/>
    <property type="evidence" value="ECO:0007669"/>
    <property type="project" value="UniProtKB-KW"/>
</dbReference>
<dbReference type="AlphaFoldDB" id="A0A066UET3"/>
<evidence type="ECO:0000259" key="10">
    <source>
        <dbReference type="SMART" id="SM00387"/>
    </source>
</evidence>
<sequence length="543" mass="58561">MTVAAWPATESPVWVYVPLRLFGFVAIVIGYLAWNRPAWSRCGHLIVLLGATYYLEDLQFAAAYPIGFCLAYLWTAVLAHLVLTWPSGRAASASIRVLVAVCYAAAVGSQVARYLVDAPAPRRFLGSPYDHTTTAKVGSALVTALAVVVVLVVAHRWLHASAVRRGAAGPVWTAVVIVGVLATLPGIAGILGLSVVLEHGLRLGALAGAVLLVPVIVFARNAYLARLRWRLTALVLDPERELDLPTDPGAVQRALAAILRDERLRLAYPLPGGSSVDVHGLPFRPSPDRALTTIRRKGEAIALLEHDEALRDVDTVIATTEAVAGLAIESARRYALLLAQVEQIRTSRLRLATVAFEERHRIQRDLHDGAQQQLLAVLVLLDLAQRSRGDATGTVRQAHHQLKDAIASLRHLTQGIYPAALVEHGLAAAVEGLADVAPIPVSFTIPRTRWPRHLEATAYFTISEALANIYKHADAGHVRIEVRQDERTAYLEIIDDGRGGADPAGSGLSGLKDRVNTVNGVLRVESTADHGTRITTTFPLEAP</sequence>
<dbReference type="InterPro" id="IPR050482">
    <property type="entry name" value="Sensor_HK_TwoCompSys"/>
</dbReference>
<feature type="transmembrane region" description="Helical" evidence="9">
    <location>
        <begin position="203"/>
        <end position="223"/>
    </location>
</feature>
<keyword evidence="5" id="KW-0547">Nucleotide-binding</keyword>
<feature type="transmembrane region" description="Helical" evidence="9">
    <location>
        <begin position="61"/>
        <end position="83"/>
    </location>
</feature>
<evidence type="ECO:0000256" key="1">
    <source>
        <dbReference type="ARBA" id="ARBA00000085"/>
    </source>
</evidence>
<name>A0A066UET3_9PSEU</name>
<evidence type="ECO:0000256" key="5">
    <source>
        <dbReference type="ARBA" id="ARBA00022741"/>
    </source>
</evidence>
<keyword evidence="12" id="KW-1185">Reference proteome</keyword>
<dbReference type="SMART" id="SM00387">
    <property type="entry name" value="HATPase_c"/>
    <property type="match status" value="1"/>
</dbReference>
<keyword evidence="6" id="KW-0418">Kinase</keyword>
<evidence type="ECO:0000313" key="11">
    <source>
        <dbReference type="EMBL" id="KDN22688.1"/>
    </source>
</evidence>
<dbReference type="Pfam" id="PF07730">
    <property type="entry name" value="HisKA_3"/>
    <property type="match status" value="1"/>
</dbReference>
<evidence type="ECO:0000256" key="8">
    <source>
        <dbReference type="ARBA" id="ARBA00023012"/>
    </source>
</evidence>
<organism evidence="11 12">
    <name type="scientific">Amycolatopsis rifamycinica</name>
    <dbReference type="NCBI Taxonomy" id="287986"/>
    <lineage>
        <taxon>Bacteria</taxon>
        <taxon>Bacillati</taxon>
        <taxon>Actinomycetota</taxon>
        <taxon>Actinomycetes</taxon>
        <taxon>Pseudonocardiales</taxon>
        <taxon>Pseudonocardiaceae</taxon>
        <taxon>Amycolatopsis</taxon>
    </lineage>
</organism>
<accession>A0A066UET3</accession>
<dbReference type="PANTHER" id="PTHR24421:SF10">
    <property type="entry name" value="NITRATE_NITRITE SENSOR PROTEIN NARQ"/>
    <property type="match status" value="1"/>
</dbReference>
<dbReference type="PANTHER" id="PTHR24421">
    <property type="entry name" value="NITRATE/NITRITE SENSOR PROTEIN NARX-RELATED"/>
    <property type="match status" value="1"/>
</dbReference>
<dbReference type="GO" id="GO:0046983">
    <property type="term" value="F:protein dimerization activity"/>
    <property type="evidence" value="ECO:0007669"/>
    <property type="project" value="InterPro"/>
</dbReference>
<keyword evidence="9" id="KW-1133">Transmembrane helix</keyword>
<dbReference type="InterPro" id="IPR003594">
    <property type="entry name" value="HATPase_dom"/>
</dbReference>
<gene>
    <name evidence="11" type="ORF">DV20_08205</name>
</gene>
<dbReference type="CDD" id="cd16917">
    <property type="entry name" value="HATPase_UhpB-NarQ-NarX-like"/>
    <property type="match status" value="1"/>
</dbReference>
<dbReference type="Gene3D" id="3.30.565.10">
    <property type="entry name" value="Histidine kinase-like ATPase, C-terminal domain"/>
    <property type="match status" value="1"/>
</dbReference>
<keyword evidence="7" id="KW-0067">ATP-binding</keyword>
<feature type="transmembrane region" description="Helical" evidence="9">
    <location>
        <begin position="136"/>
        <end position="158"/>
    </location>
</feature>
<evidence type="ECO:0000256" key="4">
    <source>
        <dbReference type="ARBA" id="ARBA00022679"/>
    </source>
</evidence>
<dbReference type="GO" id="GO:0000155">
    <property type="term" value="F:phosphorelay sensor kinase activity"/>
    <property type="evidence" value="ECO:0007669"/>
    <property type="project" value="InterPro"/>
</dbReference>
<keyword evidence="3" id="KW-0597">Phosphoprotein</keyword>
<evidence type="ECO:0000256" key="7">
    <source>
        <dbReference type="ARBA" id="ARBA00022840"/>
    </source>
</evidence>
<comment type="caution">
    <text evidence="11">The sequence shown here is derived from an EMBL/GenBank/DDBJ whole genome shotgun (WGS) entry which is preliminary data.</text>
</comment>
<dbReference type="eggNOG" id="COG4585">
    <property type="taxonomic scope" value="Bacteria"/>
</dbReference>
<feature type="transmembrane region" description="Helical" evidence="9">
    <location>
        <begin position="13"/>
        <end position="33"/>
    </location>
</feature>
<dbReference type="Pfam" id="PF02518">
    <property type="entry name" value="HATPase_c"/>
    <property type="match status" value="1"/>
</dbReference>
<dbReference type="STRING" id="287986.DV20_08205"/>
<feature type="transmembrane region" description="Helical" evidence="9">
    <location>
        <begin position="95"/>
        <end position="116"/>
    </location>
</feature>
<dbReference type="InterPro" id="IPR036890">
    <property type="entry name" value="HATPase_C_sf"/>
</dbReference>
<feature type="domain" description="Histidine kinase/HSP90-like ATPase" evidence="10">
    <location>
        <begin position="453"/>
        <end position="542"/>
    </location>
</feature>
<protein>
    <recommendedName>
        <fullName evidence="2">histidine kinase</fullName>
        <ecNumber evidence="2">2.7.13.3</ecNumber>
    </recommendedName>
</protein>
<keyword evidence="9" id="KW-0472">Membrane</keyword>
<evidence type="ECO:0000256" key="6">
    <source>
        <dbReference type="ARBA" id="ARBA00022777"/>
    </source>
</evidence>
<dbReference type="Gene3D" id="1.20.5.1930">
    <property type="match status" value="1"/>
</dbReference>
<dbReference type="Proteomes" id="UP000027345">
    <property type="component" value="Unassembled WGS sequence"/>
</dbReference>
<evidence type="ECO:0000256" key="2">
    <source>
        <dbReference type="ARBA" id="ARBA00012438"/>
    </source>
</evidence>
<feature type="transmembrane region" description="Helical" evidence="9">
    <location>
        <begin position="170"/>
        <end position="197"/>
    </location>
</feature>
<evidence type="ECO:0000256" key="3">
    <source>
        <dbReference type="ARBA" id="ARBA00022553"/>
    </source>
</evidence>
<evidence type="ECO:0000256" key="9">
    <source>
        <dbReference type="SAM" id="Phobius"/>
    </source>
</evidence>
<dbReference type="SUPFAM" id="SSF55874">
    <property type="entry name" value="ATPase domain of HSP90 chaperone/DNA topoisomerase II/histidine kinase"/>
    <property type="match status" value="1"/>
</dbReference>
<dbReference type="EC" id="2.7.13.3" evidence="2"/>
<comment type="catalytic activity">
    <reaction evidence="1">
        <text>ATP + protein L-histidine = ADP + protein N-phospho-L-histidine.</text>
        <dbReference type="EC" id="2.7.13.3"/>
    </reaction>
</comment>
<keyword evidence="9" id="KW-0812">Transmembrane</keyword>
<dbReference type="EMBL" id="JMQI01000015">
    <property type="protein sequence ID" value="KDN22688.1"/>
    <property type="molecule type" value="Genomic_DNA"/>
</dbReference>
<proteinExistence type="predicted"/>
<keyword evidence="4" id="KW-0808">Transferase</keyword>
<evidence type="ECO:0000313" key="12">
    <source>
        <dbReference type="Proteomes" id="UP000027345"/>
    </source>
</evidence>
<dbReference type="InterPro" id="IPR011712">
    <property type="entry name" value="Sig_transdc_His_kin_sub3_dim/P"/>
</dbReference>
<keyword evidence="8" id="KW-0902">Two-component regulatory system</keyword>
<dbReference type="GO" id="GO:0016020">
    <property type="term" value="C:membrane"/>
    <property type="evidence" value="ECO:0007669"/>
    <property type="project" value="InterPro"/>
</dbReference>
<reference evidence="11 12" key="1">
    <citation type="submission" date="2014-05" db="EMBL/GenBank/DDBJ databases">
        <title>Draft genome sequence of Amycolatopsis rifamycinica DSM 46095.</title>
        <authorList>
            <person name="Lal R."/>
            <person name="Saxena A."/>
            <person name="Kumari R."/>
            <person name="Mukherjee U."/>
            <person name="Singh P."/>
            <person name="Sangwan N."/>
            <person name="Mahato N.K."/>
        </authorList>
    </citation>
    <scope>NUCLEOTIDE SEQUENCE [LARGE SCALE GENOMIC DNA]</scope>
    <source>
        <strain evidence="11 12">DSM 46095</strain>
    </source>
</reference>